<feature type="transmembrane region" description="Helical" evidence="7">
    <location>
        <begin position="61"/>
        <end position="90"/>
    </location>
</feature>
<keyword evidence="3 7" id="KW-0812">Transmembrane</keyword>
<dbReference type="GO" id="GO:0005886">
    <property type="term" value="C:plasma membrane"/>
    <property type="evidence" value="ECO:0007669"/>
    <property type="project" value="UniProtKB-SubCell"/>
</dbReference>
<evidence type="ECO:0000256" key="3">
    <source>
        <dbReference type="ARBA" id="ARBA00022692"/>
    </source>
</evidence>
<keyword evidence="4 7" id="KW-1133">Transmembrane helix</keyword>
<evidence type="ECO:0000256" key="1">
    <source>
        <dbReference type="ARBA" id="ARBA00004651"/>
    </source>
</evidence>
<dbReference type="EMBL" id="BAUW01000014">
    <property type="protein sequence ID" value="GAE44964.1"/>
    <property type="molecule type" value="Genomic_DNA"/>
</dbReference>
<protein>
    <submittedName>
        <fullName evidence="8">Lipoprotein</fullName>
    </submittedName>
</protein>
<accession>W4RN07</accession>
<evidence type="ECO:0000256" key="7">
    <source>
        <dbReference type="SAM" id="Phobius"/>
    </source>
</evidence>
<dbReference type="AlphaFoldDB" id="W4RN07"/>
<comment type="subcellular location">
    <subcellularLocation>
        <location evidence="1">Cell membrane</location>
        <topology evidence="1">Multi-pass membrane protein</topology>
    </subcellularLocation>
</comment>
<feature type="coiled-coil region" evidence="6">
    <location>
        <begin position="184"/>
        <end position="211"/>
    </location>
</feature>
<dbReference type="eggNOG" id="COG4129">
    <property type="taxonomic scope" value="Bacteria"/>
</dbReference>
<evidence type="ECO:0000256" key="6">
    <source>
        <dbReference type="SAM" id="Coils"/>
    </source>
</evidence>
<keyword evidence="2" id="KW-1003">Cell membrane</keyword>
<keyword evidence="8" id="KW-0449">Lipoprotein</keyword>
<proteinExistence type="predicted"/>
<feature type="transmembrane region" description="Helical" evidence="7">
    <location>
        <begin position="12"/>
        <end position="41"/>
    </location>
</feature>
<evidence type="ECO:0000313" key="8">
    <source>
        <dbReference type="EMBL" id="GAE44964.1"/>
    </source>
</evidence>
<dbReference type="Pfam" id="PF06081">
    <property type="entry name" value="ArAE_1"/>
    <property type="match status" value="1"/>
</dbReference>
<evidence type="ECO:0000256" key="2">
    <source>
        <dbReference type="ARBA" id="ARBA00022475"/>
    </source>
</evidence>
<dbReference type="InterPro" id="IPR010343">
    <property type="entry name" value="ArAE_1"/>
</dbReference>
<sequence>MITLGPRVLKTGVAVVLALYITEWIGLEPPVFAAIAATFTIQPSIYRSWKQVLEQFQANTLGAIIAIASIYLFGNNPIVIGFVTVIVIIISLKLKMESSISLTLITVLIMMSSQEFNGILTAANKFIIVLVGMGSAFLVNLIVSPPNFNKNFTETMNKSFSTMSLLIRTTISNELTEKTFQDQWSQLRKDVAKLEDLYKILDEERKKISKVKPLDVRELVVFKQMLACLQQGLRILDIVEDHFFQSRPEQEDTKEFDDQFEELIQYHEMILLKYSGKIRELDMESILRQSGLFLESIMEDKSIERNDRLRLTIIGSAIYDYAFQLDRLNELIDQYQNKKQILNTTANVGFLIFLKGSELSISVDEKA</sequence>
<dbReference type="PANTHER" id="PTHR40064:SF1">
    <property type="entry name" value="MEMBRANE PROTEIN"/>
    <property type="match status" value="1"/>
</dbReference>
<comment type="caution">
    <text evidence="8">The sequence shown here is derived from an EMBL/GenBank/DDBJ whole genome shotgun (WGS) entry which is preliminary data.</text>
</comment>
<keyword evidence="9" id="KW-1185">Reference proteome</keyword>
<reference evidence="8 9" key="1">
    <citation type="submission" date="2013-12" db="EMBL/GenBank/DDBJ databases">
        <title>NBRP : Genome information of microbial organism related human and environment.</title>
        <authorList>
            <person name="Hattori M."/>
            <person name="Oshima K."/>
            <person name="Inaba H."/>
            <person name="Suda W."/>
            <person name="Sakamoto M."/>
            <person name="Iino T."/>
            <person name="Kitahara M."/>
            <person name="Oshida Y."/>
            <person name="Iida T."/>
            <person name="Kudo T."/>
            <person name="Itoh T."/>
            <person name="Ahmed I."/>
            <person name="Ohkuma M."/>
        </authorList>
    </citation>
    <scope>NUCLEOTIDE SEQUENCE [LARGE SCALE GENOMIC DNA]</scope>
    <source>
        <strain evidence="8 9">JCM 21738</strain>
    </source>
</reference>
<keyword evidence="5 7" id="KW-0472">Membrane</keyword>
<dbReference type="PANTHER" id="PTHR40064">
    <property type="entry name" value="MEMBRANE PROTEIN-RELATED"/>
    <property type="match status" value="1"/>
</dbReference>
<evidence type="ECO:0000256" key="4">
    <source>
        <dbReference type="ARBA" id="ARBA00022989"/>
    </source>
</evidence>
<dbReference type="InterPro" id="IPR052984">
    <property type="entry name" value="UPF0421"/>
</dbReference>
<gene>
    <name evidence="8" type="ORF">JCM21738_1724</name>
</gene>
<evidence type="ECO:0000256" key="5">
    <source>
        <dbReference type="ARBA" id="ARBA00023136"/>
    </source>
</evidence>
<feature type="transmembrane region" description="Helical" evidence="7">
    <location>
        <begin position="126"/>
        <end position="143"/>
    </location>
</feature>
<dbReference type="RefSeq" id="WP_243462922.1">
    <property type="nucleotide sequence ID" value="NZ_BAUW01000014.1"/>
</dbReference>
<name>W4RN07_9BACI</name>
<keyword evidence="6" id="KW-0175">Coiled coil</keyword>
<evidence type="ECO:0000313" key="9">
    <source>
        <dbReference type="Proteomes" id="UP000018949"/>
    </source>
</evidence>
<dbReference type="Proteomes" id="UP000018949">
    <property type="component" value="Unassembled WGS sequence"/>
</dbReference>
<feature type="transmembrane region" description="Helical" evidence="7">
    <location>
        <begin position="102"/>
        <end position="120"/>
    </location>
</feature>
<organism evidence="8 9">
    <name type="scientific">Mesobacillus boroniphilus JCM 21738</name>
    <dbReference type="NCBI Taxonomy" id="1294265"/>
    <lineage>
        <taxon>Bacteria</taxon>
        <taxon>Bacillati</taxon>
        <taxon>Bacillota</taxon>
        <taxon>Bacilli</taxon>
        <taxon>Bacillales</taxon>
        <taxon>Bacillaceae</taxon>
        <taxon>Mesobacillus</taxon>
    </lineage>
</organism>